<dbReference type="EMBL" id="AZHX01000694">
    <property type="protein sequence ID" value="ETX06428.1"/>
    <property type="molecule type" value="Genomic_DNA"/>
</dbReference>
<comment type="caution">
    <text evidence="1">The sequence shown here is derived from an EMBL/GenBank/DDBJ whole genome shotgun (WGS) entry which is preliminary data.</text>
</comment>
<gene>
    <name evidence="1" type="ORF">ETSY2_17145</name>
</gene>
<dbReference type="PANTHER" id="PTHR31687">
    <property type="match status" value="1"/>
</dbReference>
<dbReference type="PANTHER" id="PTHR31687:SF3">
    <property type="entry name" value="PROTEIN URG3"/>
    <property type="match status" value="1"/>
</dbReference>
<sequence length="414" mass="45842">MPSRACETRQSIDVLRAPGTIRERCHHLLALAQADRLSHFVCDINQLEATAAYVEDVIRETYPELDIPFHSRWRHFNVGGIDRLGAWSQRLASHPADERARCAFDLAITSVLLDAGAGAEWRYYEADTDTVYTRSEGLAIASWHFYLQGGFSSYAGRPWQADAEGLQHVSVSALTEAFQVSPANPLAGCDGRVTLMQKLGEAVAQQPHYFGQTAPRLGHLYDYFCTRAEHGILPAATILTAVLDSLAPIWPNRLTIAGVNMGDVWPHPQAGGEGQSAGLVPLHKLSQWLTYSLIEPLQEAGVQVVDVDDLTGLAEYRNGGLFLDRGVLHCRHRDMQRRVHRPDAEFIVEWRALTVALLDLVAERLRTRFGVSPEAMPLAKILEGGTWRAGRRIAAEQRPDGAPPLRIMSDGTVF</sequence>
<reference evidence="1 2" key="1">
    <citation type="journal article" date="2014" name="Nature">
        <title>An environmental bacterial taxon with a large and distinct metabolic repertoire.</title>
        <authorList>
            <person name="Wilson M.C."/>
            <person name="Mori T."/>
            <person name="Ruckert C."/>
            <person name="Uria A.R."/>
            <person name="Helf M.J."/>
            <person name="Takada K."/>
            <person name="Gernert C."/>
            <person name="Steffens U.A."/>
            <person name="Heycke N."/>
            <person name="Schmitt S."/>
            <person name="Rinke C."/>
            <person name="Helfrich E.J."/>
            <person name="Brachmann A.O."/>
            <person name="Gurgui C."/>
            <person name="Wakimoto T."/>
            <person name="Kracht M."/>
            <person name="Crusemann M."/>
            <person name="Hentschel U."/>
            <person name="Abe I."/>
            <person name="Matsunaga S."/>
            <person name="Kalinowski J."/>
            <person name="Takeyama H."/>
            <person name="Piel J."/>
        </authorList>
    </citation>
    <scope>NUCLEOTIDE SEQUENCE [LARGE SCALE GENOMIC DNA]</scope>
    <source>
        <strain evidence="2">TSY2</strain>
    </source>
</reference>
<dbReference type="Proteomes" id="UP000019140">
    <property type="component" value="Unassembled WGS sequence"/>
</dbReference>
<keyword evidence="1" id="KW-0328">Glycosyltransferase</keyword>
<organism evidence="1 2">
    <name type="scientific">Candidatus Entotheonella gemina</name>
    <dbReference type="NCBI Taxonomy" id="1429439"/>
    <lineage>
        <taxon>Bacteria</taxon>
        <taxon>Pseudomonadati</taxon>
        <taxon>Nitrospinota/Tectimicrobiota group</taxon>
        <taxon>Candidatus Tectimicrobiota</taxon>
        <taxon>Candidatus Entotheonellia</taxon>
        <taxon>Candidatus Entotheonellales</taxon>
        <taxon>Candidatus Entotheonellaceae</taxon>
        <taxon>Candidatus Entotheonella</taxon>
    </lineage>
</organism>
<accession>W4M8C2</accession>
<name>W4M8C2_9BACT</name>
<proteinExistence type="predicted"/>
<dbReference type="PATRIC" id="fig|1429439.4.peg.2915"/>
<keyword evidence="2" id="KW-1185">Reference proteome</keyword>
<evidence type="ECO:0000313" key="1">
    <source>
        <dbReference type="EMBL" id="ETX06428.1"/>
    </source>
</evidence>
<dbReference type="AlphaFoldDB" id="W4M8C2"/>
<keyword evidence="1" id="KW-0808">Transferase</keyword>
<protein>
    <submittedName>
        <fullName evidence="1">Uracil phosphoribosyltransferase</fullName>
    </submittedName>
</protein>
<dbReference type="HOGENOM" id="CLU_026445_1_0_7"/>
<evidence type="ECO:0000313" key="2">
    <source>
        <dbReference type="Proteomes" id="UP000019140"/>
    </source>
</evidence>
<dbReference type="GO" id="GO:0016757">
    <property type="term" value="F:glycosyltransferase activity"/>
    <property type="evidence" value="ECO:0007669"/>
    <property type="project" value="UniProtKB-KW"/>
</dbReference>
<dbReference type="Pfam" id="PF07958">
    <property type="entry name" value="DUF1688"/>
    <property type="match status" value="1"/>
</dbReference>
<dbReference type="InterPro" id="IPR012469">
    <property type="entry name" value="DUF1688"/>
</dbReference>